<reference evidence="11" key="1">
    <citation type="submission" date="2020-11" db="EMBL/GenBank/DDBJ databases">
        <authorList>
            <person name="Tran Van P."/>
        </authorList>
    </citation>
    <scope>NUCLEOTIDE SEQUENCE</scope>
</reference>
<dbReference type="Gene3D" id="3.20.20.120">
    <property type="entry name" value="Enolase-like C-terminal domain"/>
    <property type="match status" value="1"/>
</dbReference>
<dbReference type="InterPro" id="IPR020811">
    <property type="entry name" value="Enolase_N"/>
</dbReference>
<organism evidence="11">
    <name type="scientific">Oppiella nova</name>
    <dbReference type="NCBI Taxonomy" id="334625"/>
    <lineage>
        <taxon>Eukaryota</taxon>
        <taxon>Metazoa</taxon>
        <taxon>Ecdysozoa</taxon>
        <taxon>Arthropoda</taxon>
        <taxon>Chelicerata</taxon>
        <taxon>Arachnida</taxon>
        <taxon>Acari</taxon>
        <taxon>Acariformes</taxon>
        <taxon>Sarcoptiformes</taxon>
        <taxon>Oribatida</taxon>
        <taxon>Brachypylina</taxon>
        <taxon>Oppioidea</taxon>
        <taxon>Oppiidae</taxon>
        <taxon>Oppiella</taxon>
    </lineage>
</organism>
<dbReference type="GO" id="GO:0006096">
    <property type="term" value="P:glycolytic process"/>
    <property type="evidence" value="ECO:0007669"/>
    <property type="project" value="UniProtKB-UniPathway"/>
</dbReference>
<sequence length="119" mass="13265">MIALDGTENKEKLGANATLAVSLAAARAAAVEKKTELFQYIADLRGQTTLSMPVPMMNILNGGAHADNTVDIQEFMIEPLVMKVVLHLTYVQMKKQLLLFFLQLKQLFSHSLVFFIQNI</sequence>
<keyword evidence="7" id="KW-0456">Lyase</keyword>
<dbReference type="EMBL" id="CAJPVJ010000002">
    <property type="protein sequence ID" value="CAG2156494.1"/>
    <property type="molecule type" value="Genomic_DNA"/>
</dbReference>
<dbReference type="SMART" id="SM01193">
    <property type="entry name" value="Enolase_N"/>
    <property type="match status" value="1"/>
</dbReference>
<accession>A0A7R9L7A0</accession>
<dbReference type="InterPro" id="IPR020810">
    <property type="entry name" value="Enolase_C"/>
</dbReference>
<dbReference type="GO" id="GO:0000287">
    <property type="term" value="F:magnesium ion binding"/>
    <property type="evidence" value="ECO:0007669"/>
    <property type="project" value="InterPro"/>
</dbReference>
<dbReference type="SUPFAM" id="SSF54826">
    <property type="entry name" value="Enolase N-terminal domain-like"/>
    <property type="match status" value="1"/>
</dbReference>
<dbReference type="GO" id="GO:0000015">
    <property type="term" value="C:phosphopyruvate hydratase complex"/>
    <property type="evidence" value="ECO:0007669"/>
    <property type="project" value="InterPro"/>
</dbReference>
<name>A0A7R9L7A0_9ACAR</name>
<dbReference type="EMBL" id="OC914827">
    <property type="protein sequence ID" value="CAD7636322.1"/>
    <property type="molecule type" value="Genomic_DNA"/>
</dbReference>
<evidence type="ECO:0000256" key="8">
    <source>
        <dbReference type="ARBA" id="ARBA00031125"/>
    </source>
</evidence>
<gene>
    <name evidence="11" type="ORF">ONB1V03_LOCUS114</name>
</gene>
<dbReference type="Gene3D" id="3.30.390.10">
    <property type="entry name" value="Enolase-like, N-terminal domain"/>
    <property type="match status" value="1"/>
</dbReference>
<evidence type="ECO:0000256" key="9">
    <source>
        <dbReference type="ARBA" id="ARBA00032132"/>
    </source>
</evidence>
<dbReference type="SUPFAM" id="SSF51604">
    <property type="entry name" value="Enolase C-terminal domain-like"/>
    <property type="match status" value="1"/>
</dbReference>
<dbReference type="EC" id="4.2.1.11" evidence="3"/>
<evidence type="ECO:0000256" key="7">
    <source>
        <dbReference type="ARBA" id="ARBA00023239"/>
    </source>
</evidence>
<dbReference type="InterPro" id="IPR036849">
    <property type="entry name" value="Enolase-like_C_sf"/>
</dbReference>
<evidence type="ECO:0000259" key="10">
    <source>
        <dbReference type="SMART" id="SM01193"/>
    </source>
</evidence>
<dbReference type="OrthoDB" id="6712902at2759"/>
<dbReference type="Pfam" id="PF03952">
    <property type="entry name" value="Enolase_N"/>
    <property type="match status" value="1"/>
</dbReference>
<evidence type="ECO:0000256" key="6">
    <source>
        <dbReference type="ARBA" id="ARBA00023152"/>
    </source>
</evidence>
<dbReference type="Pfam" id="PF00113">
    <property type="entry name" value="Enolase_C"/>
    <property type="match status" value="1"/>
</dbReference>
<keyword evidence="5" id="KW-0460">Magnesium</keyword>
<evidence type="ECO:0000256" key="2">
    <source>
        <dbReference type="ARBA" id="ARBA00009604"/>
    </source>
</evidence>
<dbReference type="Proteomes" id="UP000728032">
    <property type="component" value="Unassembled WGS sequence"/>
</dbReference>
<comment type="pathway">
    <text evidence="1">Carbohydrate degradation; glycolysis; pyruvate from D-glyceraldehyde 3-phosphate: step 4/5.</text>
</comment>
<dbReference type="InterPro" id="IPR029017">
    <property type="entry name" value="Enolase-like_N"/>
</dbReference>
<dbReference type="UniPathway" id="UPA00109">
    <property type="reaction ID" value="UER00187"/>
</dbReference>
<evidence type="ECO:0000313" key="11">
    <source>
        <dbReference type="EMBL" id="CAD7636322.1"/>
    </source>
</evidence>
<dbReference type="GO" id="GO:0004634">
    <property type="term" value="F:phosphopyruvate hydratase activity"/>
    <property type="evidence" value="ECO:0007669"/>
    <property type="project" value="UniProtKB-EC"/>
</dbReference>
<keyword evidence="6" id="KW-0324">Glycolysis</keyword>
<dbReference type="PANTHER" id="PTHR11902:SF1">
    <property type="entry name" value="ENOLASE"/>
    <property type="match status" value="1"/>
</dbReference>
<keyword evidence="12" id="KW-1185">Reference proteome</keyword>
<comment type="similarity">
    <text evidence="2">Belongs to the enolase family.</text>
</comment>
<dbReference type="InterPro" id="IPR000941">
    <property type="entry name" value="Enolase"/>
</dbReference>
<proteinExistence type="inferred from homology"/>
<evidence type="ECO:0000256" key="4">
    <source>
        <dbReference type="ARBA" id="ARBA00017068"/>
    </source>
</evidence>
<dbReference type="PRINTS" id="PR00148">
    <property type="entry name" value="ENOLASE"/>
</dbReference>
<feature type="domain" description="Enolase N-terminal" evidence="10">
    <location>
        <begin position="1"/>
        <end position="41"/>
    </location>
</feature>
<dbReference type="PANTHER" id="PTHR11902">
    <property type="entry name" value="ENOLASE"/>
    <property type="match status" value="1"/>
</dbReference>
<dbReference type="AlphaFoldDB" id="A0A7R9L7A0"/>
<evidence type="ECO:0000256" key="5">
    <source>
        <dbReference type="ARBA" id="ARBA00022842"/>
    </source>
</evidence>
<evidence type="ECO:0000313" key="12">
    <source>
        <dbReference type="Proteomes" id="UP000728032"/>
    </source>
</evidence>
<protein>
    <recommendedName>
        <fullName evidence="4">Enolase</fullName>
        <ecNumber evidence="3">4.2.1.11</ecNumber>
    </recommendedName>
    <alternativeName>
        <fullName evidence="8">2-phospho-D-glycerate hydro-lyase</fullName>
    </alternativeName>
    <alternativeName>
        <fullName evidence="9">2-phosphoglycerate dehydratase</fullName>
    </alternativeName>
</protein>
<evidence type="ECO:0000256" key="1">
    <source>
        <dbReference type="ARBA" id="ARBA00005031"/>
    </source>
</evidence>
<evidence type="ECO:0000256" key="3">
    <source>
        <dbReference type="ARBA" id="ARBA00012058"/>
    </source>
</evidence>